<reference evidence="1" key="1">
    <citation type="journal article" date="2015" name="Nature">
        <title>Complex archaea that bridge the gap between prokaryotes and eukaryotes.</title>
        <authorList>
            <person name="Spang A."/>
            <person name="Saw J.H."/>
            <person name="Jorgensen S.L."/>
            <person name="Zaremba-Niedzwiedzka K."/>
            <person name="Martijn J."/>
            <person name="Lind A.E."/>
            <person name="van Eijk R."/>
            <person name="Schleper C."/>
            <person name="Guy L."/>
            <person name="Ettema T.J."/>
        </authorList>
    </citation>
    <scope>NUCLEOTIDE SEQUENCE</scope>
</reference>
<protein>
    <submittedName>
        <fullName evidence="1">Uncharacterized protein</fullName>
    </submittedName>
</protein>
<gene>
    <name evidence="1" type="ORF">LCGC14_2805410</name>
</gene>
<evidence type="ECO:0000313" key="1">
    <source>
        <dbReference type="EMBL" id="KKK82235.1"/>
    </source>
</evidence>
<dbReference type="AlphaFoldDB" id="A0A0F8Z8A4"/>
<sequence length="150" mass="16112">MAGWTNKGKYACLNLWARAVQPGTAFYMALVKTTPDADDNTMADLTQIALGNGYVDGGLILNRNATDFDVLTEDDGNDRALVQIKDIVWTASGGDLPSDSVGATYAVITDDDVTVSAREVYHYGSLGGARVVSDTQTLTIQDFEIRLNEA</sequence>
<dbReference type="EMBL" id="LAZR01052765">
    <property type="protein sequence ID" value="KKK82235.1"/>
    <property type="molecule type" value="Genomic_DNA"/>
</dbReference>
<accession>A0A0F8Z8A4</accession>
<proteinExistence type="predicted"/>
<name>A0A0F8Z8A4_9ZZZZ</name>
<organism evidence="1">
    <name type="scientific">marine sediment metagenome</name>
    <dbReference type="NCBI Taxonomy" id="412755"/>
    <lineage>
        <taxon>unclassified sequences</taxon>
        <taxon>metagenomes</taxon>
        <taxon>ecological metagenomes</taxon>
    </lineage>
</organism>
<comment type="caution">
    <text evidence="1">The sequence shown here is derived from an EMBL/GenBank/DDBJ whole genome shotgun (WGS) entry which is preliminary data.</text>
</comment>